<protein>
    <submittedName>
        <fullName evidence="1">Transposase</fullName>
    </submittedName>
</protein>
<keyword evidence="2" id="KW-1185">Reference proteome</keyword>
<organism evidence="1 2">
    <name type="scientific">Amycolatopsis thermophila</name>
    <dbReference type="NCBI Taxonomy" id="206084"/>
    <lineage>
        <taxon>Bacteria</taxon>
        <taxon>Bacillati</taxon>
        <taxon>Actinomycetota</taxon>
        <taxon>Actinomycetes</taxon>
        <taxon>Pseudonocardiales</taxon>
        <taxon>Pseudonocardiaceae</taxon>
        <taxon>Amycolatopsis</taxon>
    </lineage>
</organism>
<evidence type="ECO:0000313" key="2">
    <source>
        <dbReference type="Proteomes" id="UP001229651"/>
    </source>
</evidence>
<accession>A0ABU0EMP3</accession>
<name>A0ABU0EMP3_9PSEU</name>
<evidence type="ECO:0000313" key="1">
    <source>
        <dbReference type="EMBL" id="MDQ0376561.1"/>
    </source>
</evidence>
<dbReference type="EMBL" id="JAUSUT010000001">
    <property type="protein sequence ID" value="MDQ0376561.1"/>
    <property type="molecule type" value="Genomic_DNA"/>
</dbReference>
<gene>
    <name evidence="1" type="ORF">FB470_000555</name>
</gene>
<dbReference type="RefSeq" id="WP_306988473.1">
    <property type="nucleotide sequence ID" value="NZ_JAUSUT010000001.1"/>
</dbReference>
<sequence>MPTIPEDQRAAILADDGPPSHRALAEQFGVSKGTIYNVARDAGLSHLWEDRTARTEAANAGPGQSPSWGQS</sequence>
<comment type="caution">
    <text evidence="1">The sequence shown here is derived from an EMBL/GenBank/DDBJ whole genome shotgun (WGS) entry which is preliminary data.</text>
</comment>
<proteinExistence type="predicted"/>
<reference evidence="1 2" key="1">
    <citation type="submission" date="2023-07" db="EMBL/GenBank/DDBJ databases">
        <title>Sequencing the genomes of 1000 actinobacteria strains.</title>
        <authorList>
            <person name="Klenk H.-P."/>
        </authorList>
    </citation>
    <scope>NUCLEOTIDE SEQUENCE [LARGE SCALE GENOMIC DNA]</scope>
    <source>
        <strain evidence="1 2">DSM 45805</strain>
    </source>
</reference>
<dbReference type="Proteomes" id="UP001229651">
    <property type="component" value="Unassembled WGS sequence"/>
</dbReference>